<dbReference type="SUPFAM" id="SSF46785">
    <property type="entry name" value="Winged helix' DNA-binding domain"/>
    <property type="match status" value="1"/>
</dbReference>
<dbReference type="FunFam" id="1.10.10.10:FF:000001">
    <property type="entry name" value="LysR family transcriptional regulator"/>
    <property type="match status" value="1"/>
</dbReference>
<dbReference type="InterPro" id="IPR036390">
    <property type="entry name" value="WH_DNA-bd_sf"/>
</dbReference>
<dbReference type="AlphaFoldDB" id="A0A973ZZC0"/>
<reference evidence="8" key="3">
    <citation type="submission" date="2024-03" db="EMBL/GenBank/DDBJ databases">
        <authorList>
            <person name="Bromfield E.S.P."/>
            <person name="Cloutier S."/>
        </authorList>
    </citation>
    <scope>NUCLEOTIDE SEQUENCE</scope>
    <source>
        <strain evidence="8">5S5</strain>
    </source>
</reference>
<dbReference type="EMBL" id="JAAOLE020000001">
    <property type="protein sequence ID" value="NVI42628.1"/>
    <property type="molecule type" value="Genomic_DNA"/>
</dbReference>
<dbReference type="GO" id="GO:0003700">
    <property type="term" value="F:DNA-binding transcription factor activity"/>
    <property type="evidence" value="ECO:0007669"/>
    <property type="project" value="InterPro"/>
</dbReference>
<dbReference type="Proteomes" id="UP001432046">
    <property type="component" value="Chromosome"/>
</dbReference>
<dbReference type="RefSeq" id="WP_166209984.1">
    <property type="nucleotide sequence ID" value="NZ_CP088285.1"/>
</dbReference>
<protein>
    <submittedName>
        <fullName evidence="7">LysR family transcriptional regulator</fullName>
    </submittedName>
</protein>
<dbReference type="GO" id="GO:0043565">
    <property type="term" value="F:sequence-specific DNA binding"/>
    <property type="evidence" value="ECO:0007669"/>
    <property type="project" value="TreeGrafter"/>
</dbReference>
<dbReference type="InterPro" id="IPR058163">
    <property type="entry name" value="LysR-type_TF_proteobact-type"/>
</dbReference>
<reference evidence="8" key="2">
    <citation type="journal article" date="2021" name="Int. J. Syst. Evol. Microbiol.">
        <title>Bradyrhizobium septentrionale sp. nov. (sv. septentrionale) and Bradyrhizobium quebecense sp. nov. (sv. septentrionale) associated with legumes native to Canada possess rearranged symbiosis genes and numerous insertion sequences.</title>
        <authorList>
            <person name="Bromfield E.S.P."/>
            <person name="Cloutier S."/>
        </authorList>
    </citation>
    <scope>NUCLEOTIDE SEQUENCE</scope>
    <source>
        <strain evidence="8">5S5</strain>
    </source>
</reference>
<evidence type="ECO:0000313" key="8">
    <source>
        <dbReference type="EMBL" id="WXC81553.1"/>
    </source>
</evidence>
<evidence type="ECO:0000256" key="3">
    <source>
        <dbReference type="ARBA" id="ARBA00023015"/>
    </source>
</evidence>
<dbReference type="InterPro" id="IPR036388">
    <property type="entry name" value="WH-like_DNA-bd_sf"/>
</dbReference>
<evidence type="ECO:0000256" key="4">
    <source>
        <dbReference type="ARBA" id="ARBA00023125"/>
    </source>
</evidence>
<dbReference type="EMBL" id="CP147711">
    <property type="protein sequence ID" value="WXC81553.1"/>
    <property type="molecule type" value="Genomic_DNA"/>
</dbReference>
<accession>A0A973ZZC0</accession>
<keyword evidence="3" id="KW-0805">Transcription regulation</keyword>
<comment type="similarity">
    <text evidence="2">Belongs to the LysR transcriptional regulatory family.</text>
</comment>
<dbReference type="Gene3D" id="1.10.10.10">
    <property type="entry name" value="Winged helix-like DNA-binding domain superfamily/Winged helix DNA-binding domain"/>
    <property type="match status" value="1"/>
</dbReference>
<evidence type="ECO:0000256" key="5">
    <source>
        <dbReference type="ARBA" id="ARBA00023163"/>
    </source>
</evidence>
<dbReference type="PROSITE" id="PS50931">
    <property type="entry name" value="HTH_LYSR"/>
    <property type="match status" value="1"/>
</dbReference>
<name>A0A973ZZC0_9BRAD</name>
<dbReference type="PRINTS" id="PR00039">
    <property type="entry name" value="HTHLYSR"/>
</dbReference>
<dbReference type="PANTHER" id="PTHR30537">
    <property type="entry name" value="HTH-TYPE TRANSCRIPTIONAL REGULATOR"/>
    <property type="match status" value="1"/>
</dbReference>
<sequence length="312" mass="34571">MTHVQFAELTAFVAVAEQLSFTKAAVQVGVALPTMSQTIRSLEERLGVRLFNRTTRSVALTEAGERLLAEIQPIVEGIDHALESVNLFRDKPIGTLRLAVSRPSATTVLAPLIQPFLAEYPGIHLEVSVDDTHGDIVSGRFDAGIRVGRRIERDMTVLRLHDDFRMLAVAAPNYLARHPAPSVPKDLHTHSCIRCRFPWDGSIQPWIFVNGRQQVEIAVKGSFTVNDLDLLLSATLDGVGISYLAEPLAAPYLAQGRLIALLAGWSFTLPGVFLYHPNRRQTPMPLMVFLKFIKKWRGRIPMANALIADRAI</sequence>
<dbReference type="InterPro" id="IPR000847">
    <property type="entry name" value="LysR_HTH_N"/>
</dbReference>
<dbReference type="PANTHER" id="PTHR30537:SF1">
    <property type="entry name" value="HTH-TYPE TRANSCRIPTIONAL REGULATOR PGRR"/>
    <property type="match status" value="1"/>
</dbReference>
<feature type="domain" description="HTH lysR-type" evidence="6">
    <location>
        <begin position="4"/>
        <end position="61"/>
    </location>
</feature>
<proteinExistence type="inferred from homology"/>
<evidence type="ECO:0000259" key="6">
    <source>
        <dbReference type="PROSITE" id="PS50931"/>
    </source>
</evidence>
<dbReference type="CDD" id="cd08474">
    <property type="entry name" value="PBP2_CrgA_like_5"/>
    <property type="match status" value="1"/>
</dbReference>
<organism evidence="7">
    <name type="scientific">Bradyrhizobium septentrionale</name>
    <dbReference type="NCBI Taxonomy" id="1404411"/>
    <lineage>
        <taxon>Bacteria</taxon>
        <taxon>Pseudomonadati</taxon>
        <taxon>Pseudomonadota</taxon>
        <taxon>Alphaproteobacteria</taxon>
        <taxon>Hyphomicrobiales</taxon>
        <taxon>Nitrobacteraceae</taxon>
        <taxon>Bradyrhizobium</taxon>
    </lineage>
</organism>
<comment type="function">
    <text evidence="1">NodD regulates the expression of the nodABCFE genes which encode other nodulation proteins. NodD is also a negative regulator of its own expression. Binds flavonoids as inducers.</text>
</comment>
<keyword evidence="4" id="KW-0238">DNA-binding</keyword>
<dbReference type="Pfam" id="PF00126">
    <property type="entry name" value="HTH_1"/>
    <property type="match status" value="1"/>
</dbReference>
<dbReference type="Pfam" id="PF03466">
    <property type="entry name" value="LysR_substrate"/>
    <property type="match status" value="1"/>
</dbReference>
<dbReference type="SUPFAM" id="SSF53850">
    <property type="entry name" value="Periplasmic binding protein-like II"/>
    <property type="match status" value="1"/>
</dbReference>
<dbReference type="Gene3D" id="3.40.190.290">
    <property type="match status" value="1"/>
</dbReference>
<dbReference type="InterPro" id="IPR005119">
    <property type="entry name" value="LysR_subst-bd"/>
</dbReference>
<evidence type="ECO:0000256" key="2">
    <source>
        <dbReference type="ARBA" id="ARBA00009437"/>
    </source>
</evidence>
<gene>
    <name evidence="7" type="ORF">HAP48_005845</name>
    <name evidence="8" type="ORF">WDK88_07995</name>
</gene>
<keyword evidence="5" id="KW-0804">Transcription</keyword>
<reference evidence="7" key="1">
    <citation type="submission" date="2020-06" db="EMBL/GenBank/DDBJ databases">
        <title>Whole Genome Sequence of Bradyrhizobium sp. Strain 1S1.</title>
        <authorList>
            <person name="Bromfield E.S.P."/>
            <person name="Cloutier S."/>
        </authorList>
    </citation>
    <scope>NUCLEOTIDE SEQUENCE [LARGE SCALE GENOMIC DNA]</scope>
    <source>
        <strain evidence="7">1S1</strain>
    </source>
</reference>
<dbReference type="GO" id="GO:0006351">
    <property type="term" value="P:DNA-templated transcription"/>
    <property type="evidence" value="ECO:0007669"/>
    <property type="project" value="TreeGrafter"/>
</dbReference>
<keyword evidence="9" id="KW-1185">Reference proteome</keyword>
<evidence type="ECO:0000313" key="7">
    <source>
        <dbReference type="EMBL" id="NVI42628.1"/>
    </source>
</evidence>
<evidence type="ECO:0000256" key="1">
    <source>
        <dbReference type="ARBA" id="ARBA00003502"/>
    </source>
</evidence>
<evidence type="ECO:0000313" key="9">
    <source>
        <dbReference type="Proteomes" id="UP001432046"/>
    </source>
</evidence>